<name>A0A2T5HBC0_9RHOB</name>
<dbReference type="RefSeq" id="WP_107817377.1">
    <property type="nucleotide sequence ID" value="NZ_QAOH01000013.1"/>
</dbReference>
<sequence length="124" mass="14182">MTQLRTPENSTLPIDSTSEIRQYKVVYGCGDIADPANDPLQIVVYIYDSRQDDGGNFFRNELFLLKDDKHSTLPDAYQFPDGRIRFFAFESQLPAVLTLLRSFGTLWLRTKAGRVFIVSGTHIY</sequence>
<evidence type="ECO:0000313" key="2">
    <source>
        <dbReference type="Proteomes" id="UP000244077"/>
    </source>
</evidence>
<comment type="caution">
    <text evidence="1">The sequence shown here is derived from an EMBL/GenBank/DDBJ whole genome shotgun (WGS) entry which is preliminary data.</text>
</comment>
<dbReference type="AlphaFoldDB" id="A0A2T5HBC0"/>
<dbReference type="EMBL" id="QAOH01000013">
    <property type="protein sequence ID" value="PTQ68868.1"/>
    <property type="molecule type" value="Genomic_DNA"/>
</dbReference>
<gene>
    <name evidence="1" type="ORF">C8N42_1139</name>
</gene>
<organism evidence="1 2">
    <name type="scientific">Celeribacter persicus</name>
    <dbReference type="NCBI Taxonomy" id="1651082"/>
    <lineage>
        <taxon>Bacteria</taxon>
        <taxon>Pseudomonadati</taxon>
        <taxon>Pseudomonadota</taxon>
        <taxon>Alphaproteobacteria</taxon>
        <taxon>Rhodobacterales</taxon>
        <taxon>Roseobacteraceae</taxon>
        <taxon>Celeribacter</taxon>
    </lineage>
</organism>
<accession>A0A2T5HBC0</accession>
<evidence type="ECO:0000313" key="1">
    <source>
        <dbReference type="EMBL" id="PTQ68868.1"/>
    </source>
</evidence>
<proteinExistence type="predicted"/>
<reference evidence="1 2" key="1">
    <citation type="submission" date="2018-04" db="EMBL/GenBank/DDBJ databases">
        <title>Genomic Encyclopedia of Archaeal and Bacterial Type Strains, Phase II (KMG-II): from individual species to whole genera.</title>
        <authorList>
            <person name="Goeker M."/>
        </authorList>
    </citation>
    <scope>NUCLEOTIDE SEQUENCE [LARGE SCALE GENOMIC DNA]</scope>
    <source>
        <strain evidence="1 2">DSM 100434</strain>
    </source>
</reference>
<protein>
    <submittedName>
        <fullName evidence="1">Uncharacterized protein</fullName>
    </submittedName>
</protein>
<dbReference type="Proteomes" id="UP000244077">
    <property type="component" value="Unassembled WGS sequence"/>
</dbReference>
<keyword evidence="2" id="KW-1185">Reference proteome</keyword>